<feature type="domain" description="HTH luxR-type" evidence="1">
    <location>
        <begin position="230"/>
        <end position="257"/>
    </location>
</feature>
<evidence type="ECO:0000313" key="3">
    <source>
        <dbReference type="Proteomes" id="UP000038487"/>
    </source>
</evidence>
<dbReference type="AlphaFoldDB" id="A0AB33T848"/>
<protein>
    <submittedName>
        <fullName evidence="2">RNA polymerase sigma factor, sigma-70 family</fullName>
    </submittedName>
</protein>
<dbReference type="GO" id="GO:0006355">
    <property type="term" value="P:regulation of DNA-templated transcription"/>
    <property type="evidence" value="ECO:0007669"/>
    <property type="project" value="InterPro"/>
</dbReference>
<reference evidence="2 3" key="1">
    <citation type="submission" date="2015-03" db="EMBL/GenBank/DDBJ databases">
        <authorList>
            <consortium name="Pathogen Informatics"/>
            <person name="Murphy D."/>
        </authorList>
    </citation>
    <scope>NUCLEOTIDE SEQUENCE [LARGE SCALE GENOMIC DNA]</scope>
    <source>
        <strain evidence="2 3">PAP036</strain>
    </source>
</reference>
<evidence type="ECO:0000259" key="1">
    <source>
        <dbReference type="PROSITE" id="PS00622"/>
    </source>
</evidence>
<dbReference type="PROSITE" id="PS00622">
    <property type="entry name" value="HTH_LUXR_1"/>
    <property type="match status" value="1"/>
</dbReference>
<accession>A0AB33T848</accession>
<gene>
    <name evidence="2" type="ORF">ERS075527_05054</name>
</gene>
<dbReference type="InterPro" id="IPR000792">
    <property type="entry name" value="Tscrpt_reg_LuxR_C"/>
</dbReference>
<organism evidence="2 3">
    <name type="scientific">Mycobacteroides abscessus</name>
    <dbReference type="NCBI Taxonomy" id="36809"/>
    <lineage>
        <taxon>Bacteria</taxon>
        <taxon>Bacillati</taxon>
        <taxon>Actinomycetota</taxon>
        <taxon>Actinomycetes</taxon>
        <taxon>Mycobacteriales</taxon>
        <taxon>Mycobacteriaceae</taxon>
        <taxon>Mycobacteroides</taxon>
    </lineage>
</organism>
<dbReference type="EMBL" id="CSUW01000016">
    <property type="protein sequence ID" value="CPT66619.1"/>
    <property type="molecule type" value="Genomic_DNA"/>
</dbReference>
<proteinExistence type="predicted"/>
<sequence>MRKECTRPNCTELVQARGLCPTHYAKYRRLAVSDGRWSPLHVPADDTRTRVLALMAAGVGISRIAELAGVTHRAIDFLTREDQRLVKRTTRAAILAIPVPVCPFGPQMAAGARIDATGSRRRVLALSAVGWSQQHLSVRLGLHPGRLSKVATGAVKKVTVSRAREIDALYRELQEVPGPSNVARRIATQRGWPPPVAWDDTEIDDPAATAHIRGGQVVWIDLYRDYLDLGLSNDQIAERMGVTTESVEARLKRLRKKGIAA</sequence>
<name>A0AB33T848_9MYCO</name>
<dbReference type="PROSITE" id="PS00519">
    <property type="entry name" value="HTH_ASNC_1"/>
    <property type="match status" value="1"/>
</dbReference>
<dbReference type="Pfam" id="PF13412">
    <property type="entry name" value="HTH_24"/>
    <property type="match status" value="1"/>
</dbReference>
<comment type="caution">
    <text evidence="2">The sequence shown here is derived from an EMBL/GenBank/DDBJ whole genome shotgun (WGS) entry which is preliminary data.</text>
</comment>
<dbReference type="Proteomes" id="UP000038487">
    <property type="component" value="Unassembled WGS sequence"/>
</dbReference>
<dbReference type="RefSeq" id="WP_052536762.1">
    <property type="nucleotide sequence ID" value="NZ_CP014958.1"/>
</dbReference>
<evidence type="ECO:0000313" key="2">
    <source>
        <dbReference type="EMBL" id="CPT66619.1"/>
    </source>
</evidence>
<dbReference type="InterPro" id="IPR019885">
    <property type="entry name" value="Tscrpt_reg_HTH_AsnC-type_CS"/>
</dbReference>